<dbReference type="Proteomes" id="UP000070352">
    <property type="component" value="Unassembled WGS sequence"/>
</dbReference>
<keyword evidence="3" id="KW-1185">Reference proteome</keyword>
<dbReference type="OrthoDB" id="9791482at2"/>
<evidence type="ECO:0008006" key="4">
    <source>
        <dbReference type="Google" id="ProtNLM"/>
    </source>
</evidence>
<reference evidence="2 3" key="1">
    <citation type="submission" date="2016-02" db="EMBL/GenBank/DDBJ databases">
        <title>Draft Genome for Tepidibacillus decaturensis nov. sp. Strain Z9, an Anaerobic, Moderately Thermophilic and Heterotrophic Bacterium from Deep Subsurface of the Illinois Basin, USA.</title>
        <authorList>
            <person name="Dong Y."/>
            <person name="Chang J.Y."/>
            <person name="Sanford R."/>
            <person name="Fouke B.W."/>
        </authorList>
    </citation>
    <scope>NUCLEOTIDE SEQUENCE [LARGE SCALE GENOMIC DNA]</scope>
    <source>
        <strain evidence="2 3">Z9</strain>
    </source>
</reference>
<comment type="caution">
    <text evidence="2">The sequence shown here is derived from an EMBL/GenBank/DDBJ whole genome shotgun (WGS) entry which is preliminary data.</text>
</comment>
<dbReference type="InterPro" id="IPR005531">
    <property type="entry name" value="Asp23"/>
</dbReference>
<dbReference type="RefSeq" id="WP_068727541.1">
    <property type="nucleotide sequence ID" value="NZ_LSKU01000001.1"/>
</dbReference>
<evidence type="ECO:0000256" key="1">
    <source>
        <dbReference type="ARBA" id="ARBA00005721"/>
    </source>
</evidence>
<gene>
    <name evidence="2" type="ORF">U473_07870</name>
</gene>
<dbReference type="Pfam" id="PF03780">
    <property type="entry name" value="Asp23"/>
    <property type="match status" value="1"/>
</dbReference>
<accession>A0A135L7U0</accession>
<name>A0A135L7U0_9BACI</name>
<organism evidence="2 3">
    <name type="scientific">Tepidibacillus decaturensis</name>
    <dbReference type="NCBI Taxonomy" id="1413211"/>
    <lineage>
        <taxon>Bacteria</taxon>
        <taxon>Bacillati</taxon>
        <taxon>Bacillota</taxon>
        <taxon>Bacilli</taxon>
        <taxon>Bacillales</taxon>
        <taxon>Bacillaceae</taxon>
        <taxon>Tepidibacillus</taxon>
    </lineage>
</organism>
<dbReference type="PANTHER" id="PTHR34297">
    <property type="entry name" value="HYPOTHETICAL CYTOSOLIC PROTEIN-RELATED"/>
    <property type="match status" value="1"/>
</dbReference>
<evidence type="ECO:0000313" key="3">
    <source>
        <dbReference type="Proteomes" id="UP000070352"/>
    </source>
</evidence>
<dbReference type="STRING" id="1413211.U473_07870"/>
<proteinExistence type="inferred from homology"/>
<evidence type="ECO:0000313" key="2">
    <source>
        <dbReference type="EMBL" id="KXG45046.1"/>
    </source>
</evidence>
<dbReference type="AlphaFoldDB" id="A0A135L7U0"/>
<comment type="similarity">
    <text evidence="1">Belongs to the asp23 family.</text>
</comment>
<dbReference type="EMBL" id="LSKU01000001">
    <property type="protein sequence ID" value="KXG45046.1"/>
    <property type="molecule type" value="Genomic_DNA"/>
</dbReference>
<protein>
    <recommendedName>
        <fullName evidence="4">Alkaline-shock protein</fullName>
    </recommendedName>
</protein>
<sequence length="130" mass="14097">MTEERENGKIKIESDVVGMIAGLAAVDTDGVASMSGGITEGLAKRVSGKNVAKGVKVEVGETETAIDLRVIVKYGYKIHEVARNLQFNVKEAVESMTGLNVVEVNVHVEGVEIQKPEEEEKTEETTLRLK</sequence>